<dbReference type="EMBL" id="CADCXU010023590">
    <property type="protein sequence ID" value="CAB0011005.1"/>
    <property type="molecule type" value="Genomic_DNA"/>
</dbReference>
<accession>A0A6H5H5M1</accession>
<dbReference type="Proteomes" id="UP000479000">
    <property type="component" value="Unassembled WGS sequence"/>
</dbReference>
<evidence type="ECO:0000313" key="1">
    <source>
        <dbReference type="EMBL" id="CAB0011005.1"/>
    </source>
</evidence>
<gene>
    <name evidence="1" type="ORF">NTEN_LOCUS15998</name>
</gene>
<proteinExistence type="predicted"/>
<reference evidence="1 2" key="1">
    <citation type="submission" date="2020-02" db="EMBL/GenBank/DDBJ databases">
        <authorList>
            <person name="Ferguson B K."/>
        </authorList>
    </citation>
    <scope>NUCLEOTIDE SEQUENCE [LARGE SCALE GENOMIC DNA]</scope>
</reference>
<dbReference type="OrthoDB" id="760868at2759"/>
<feature type="non-terminal residue" evidence="1">
    <location>
        <position position="59"/>
    </location>
</feature>
<organism evidence="1 2">
    <name type="scientific">Nesidiocoris tenuis</name>
    <dbReference type="NCBI Taxonomy" id="355587"/>
    <lineage>
        <taxon>Eukaryota</taxon>
        <taxon>Metazoa</taxon>
        <taxon>Ecdysozoa</taxon>
        <taxon>Arthropoda</taxon>
        <taxon>Hexapoda</taxon>
        <taxon>Insecta</taxon>
        <taxon>Pterygota</taxon>
        <taxon>Neoptera</taxon>
        <taxon>Paraneoptera</taxon>
        <taxon>Hemiptera</taxon>
        <taxon>Heteroptera</taxon>
        <taxon>Panheteroptera</taxon>
        <taxon>Cimicomorpha</taxon>
        <taxon>Miridae</taxon>
        <taxon>Dicyphina</taxon>
        <taxon>Nesidiocoris</taxon>
    </lineage>
</organism>
<sequence length="59" mass="6746">VRQSGQCRKRIPRLLVLVSENVFRRHSGSPAQNSRPVHEEGLRFAARHTTDVQLHQSCV</sequence>
<evidence type="ECO:0000313" key="2">
    <source>
        <dbReference type="Proteomes" id="UP000479000"/>
    </source>
</evidence>
<name>A0A6H5H5M1_9HEMI</name>
<protein>
    <submittedName>
        <fullName evidence="1">Uncharacterized protein</fullName>
    </submittedName>
</protein>
<feature type="non-terminal residue" evidence="1">
    <location>
        <position position="1"/>
    </location>
</feature>
<dbReference type="AlphaFoldDB" id="A0A6H5H5M1"/>
<keyword evidence="2" id="KW-1185">Reference proteome</keyword>